<sequence length="256" mass="28341">MITSRIVPGARIERYRRTWIVGYTELHGHVLHGRIGYERNPSVFEFYDEEERDFIGVTFRLGNVTPFAINTTNLVLAFQARPPEIVIGSVSNAIAMMLSEGDSRWHVESLLASRMSLREWTQSVDRVTRIRFNIRQPNPHYQDAPDLEALIEQARAEVGRLELQAAGGLDLASPFVEQTLRHVDEHKYGEARLTGTTSSGTESIYSTEIATVETVVEAPADPATGEVGQASLADAVASENEDASAVAIQTENVDTE</sequence>
<dbReference type="AlphaFoldDB" id="A0A1R0KL38"/>
<name>A0A1R0KL38_9PSEU</name>
<comment type="caution">
    <text evidence="1">The sequence shown here is derived from an EMBL/GenBank/DDBJ whole genome shotgun (WGS) entry which is preliminary data.</text>
</comment>
<evidence type="ECO:0000313" key="1">
    <source>
        <dbReference type="EMBL" id="OLZ47368.1"/>
    </source>
</evidence>
<evidence type="ECO:0000313" key="2">
    <source>
        <dbReference type="Proteomes" id="UP000187486"/>
    </source>
</evidence>
<dbReference type="Proteomes" id="UP000187486">
    <property type="component" value="Unassembled WGS sequence"/>
</dbReference>
<proteinExistence type="predicted"/>
<gene>
    <name evidence="1" type="ORF">BS329_25930</name>
</gene>
<dbReference type="EMBL" id="MQUQ01000015">
    <property type="protein sequence ID" value="OLZ47368.1"/>
    <property type="molecule type" value="Genomic_DNA"/>
</dbReference>
<dbReference type="STRING" id="76021.BS329_25930"/>
<protein>
    <submittedName>
        <fullName evidence="1">Uncharacterized protein</fullName>
    </submittedName>
</protein>
<reference evidence="1 2" key="1">
    <citation type="submission" date="2016-01" db="EMBL/GenBank/DDBJ databases">
        <title>Amycolatopsis coloradensis genome sequencing and assembly.</title>
        <authorList>
            <person name="Mayilraj S."/>
        </authorList>
    </citation>
    <scope>NUCLEOTIDE SEQUENCE [LARGE SCALE GENOMIC DNA]</scope>
    <source>
        <strain evidence="1 2">DSM 44225</strain>
    </source>
</reference>
<keyword evidence="2" id="KW-1185">Reference proteome</keyword>
<accession>A0A1R0KL38</accession>
<organism evidence="1 2">
    <name type="scientific">Amycolatopsis coloradensis</name>
    <dbReference type="NCBI Taxonomy" id="76021"/>
    <lineage>
        <taxon>Bacteria</taxon>
        <taxon>Bacillati</taxon>
        <taxon>Actinomycetota</taxon>
        <taxon>Actinomycetes</taxon>
        <taxon>Pseudonocardiales</taxon>
        <taxon>Pseudonocardiaceae</taxon>
        <taxon>Amycolatopsis</taxon>
    </lineage>
</organism>